<proteinExistence type="predicted"/>
<dbReference type="EMBL" id="CP000748">
    <property type="protein sequence ID" value="ACG79968.1"/>
    <property type="molecule type" value="Genomic_DNA"/>
</dbReference>
<dbReference type="OrthoDB" id="9812295at2"/>
<dbReference type="SUPFAM" id="SSF52218">
    <property type="entry name" value="Flavoproteins"/>
    <property type="match status" value="1"/>
</dbReference>
<dbReference type="InterPro" id="IPR005025">
    <property type="entry name" value="FMN_Rdtase-like_dom"/>
</dbReference>
<protein>
    <submittedName>
        <fullName evidence="2">NADPH-dependent FMN reductase</fullName>
    </submittedName>
</protein>
<dbReference type="PANTHER" id="PTHR30543:SF21">
    <property type="entry name" value="NAD(P)H-DEPENDENT FMN REDUCTASE LOT6"/>
    <property type="match status" value="1"/>
</dbReference>
<dbReference type="GO" id="GO:0016491">
    <property type="term" value="F:oxidoreductase activity"/>
    <property type="evidence" value="ECO:0007669"/>
    <property type="project" value="InterPro"/>
</dbReference>
<feature type="domain" description="NADPH-dependent FMN reductase-like" evidence="1">
    <location>
        <begin position="4"/>
        <end position="147"/>
    </location>
</feature>
<evidence type="ECO:0000259" key="1">
    <source>
        <dbReference type="Pfam" id="PF03358"/>
    </source>
</evidence>
<accession>B4RHZ3</accession>
<keyword evidence="3" id="KW-1185">Reference proteome</keyword>
<dbReference type="eggNOG" id="COG0431">
    <property type="taxonomic scope" value="Bacteria"/>
</dbReference>
<dbReference type="InterPro" id="IPR029039">
    <property type="entry name" value="Flavoprotein-like_sf"/>
</dbReference>
<name>B4RHZ3_PHEZH</name>
<reference evidence="2 3" key="1">
    <citation type="journal article" date="2008" name="BMC Genomics">
        <title>Complete genome of Phenylobacterium zucineum - a novel facultative intracellular bacterium isolated from human erythroleukemia cell line K562.</title>
        <authorList>
            <person name="Luo Y."/>
            <person name="Xu X."/>
            <person name="Ding Z."/>
            <person name="Liu Z."/>
            <person name="Zhang B."/>
            <person name="Yan Z."/>
            <person name="Sun J."/>
            <person name="Hu S."/>
            <person name="Hu X."/>
        </authorList>
    </citation>
    <scope>NUCLEOTIDE SEQUENCE [LARGE SCALE GENOMIC DNA]</scope>
    <source>
        <strain evidence="3">HLK1</strain>
        <plasmid evidence="3">HLK1</plasmid>
        <plasmid evidence="3">Plasmid pHLK1</plasmid>
    </source>
</reference>
<dbReference type="AlphaFoldDB" id="B4RHZ3"/>
<geneLocation type="plasmid" evidence="3">
    <name>pHLK1</name>
</geneLocation>
<dbReference type="RefSeq" id="WP_012520268.1">
    <property type="nucleotide sequence ID" value="NC_011143.1"/>
</dbReference>
<organism evidence="2 3">
    <name type="scientific">Phenylobacterium zucineum (strain HLK1)</name>
    <dbReference type="NCBI Taxonomy" id="450851"/>
    <lineage>
        <taxon>Bacteria</taxon>
        <taxon>Pseudomonadati</taxon>
        <taxon>Pseudomonadota</taxon>
        <taxon>Alphaproteobacteria</taxon>
        <taxon>Caulobacterales</taxon>
        <taxon>Caulobacteraceae</taxon>
        <taxon>Phenylobacterium</taxon>
    </lineage>
</organism>
<sequence>MDKPKIGLIVGSVRENRFADKVAPWISELAARRDDLALELVDLKDYALPFFSDPVSPAYAPSPHPESRRWQAKMAELDGYLMTAAEYNRGPTGVLKNALDHAYREYNRKPVAFVGYGSVGGARAVEQLRLIAIELQMAPIRHAVHIGGGDFYAVMKGETALKELPHLEKMADTMFDDLAWWARVLKQAREGEPSAAKAA</sequence>
<evidence type="ECO:0000313" key="2">
    <source>
        <dbReference type="EMBL" id="ACG79968.1"/>
    </source>
</evidence>
<dbReference type="HOGENOM" id="CLU_055322_2_2_5"/>
<gene>
    <name evidence="2" type="ordered locus">PHZ_p0025</name>
</gene>
<evidence type="ECO:0000313" key="3">
    <source>
        <dbReference type="Proteomes" id="UP000001868"/>
    </source>
</evidence>
<dbReference type="PANTHER" id="PTHR30543">
    <property type="entry name" value="CHROMATE REDUCTASE"/>
    <property type="match status" value="1"/>
</dbReference>
<dbReference type="Proteomes" id="UP000001868">
    <property type="component" value="Plasmid pHLK1"/>
</dbReference>
<dbReference type="InterPro" id="IPR050712">
    <property type="entry name" value="NAD(P)H-dep_reductase"/>
</dbReference>
<dbReference type="Pfam" id="PF03358">
    <property type="entry name" value="FMN_red"/>
    <property type="match status" value="1"/>
</dbReference>
<dbReference type="Gene3D" id="3.40.50.360">
    <property type="match status" value="1"/>
</dbReference>
<keyword evidence="2" id="KW-0614">Plasmid</keyword>
<dbReference type="GO" id="GO:0005829">
    <property type="term" value="C:cytosol"/>
    <property type="evidence" value="ECO:0007669"/>
    <property type="project" value="TreeGrafter"/>
</dbReference>
<dbReference type="GO" id="GO:0010181">
    <property type="term" value="F:FMN binding"/>
    <property type="evidence" value="ECO:0007669"/>
    <property type="project" value="TreeGrafter"/>
</dbReference>
<dbReference type="KEGG" id="pzu:PHZ_p0025"/>